<dbReference type="NCBIfam" id="NF033635">
    <property type="entry name" value="SLATT_fungal"/>
    <property type="match status" value="1"/>
</dbReference>
<dbReference type="EMBL" id="JAACFV010000003">
    <property type="protein sequence ID" value="KAF7513964.1"/>
    <property type="molecule type" value="Genomic_DNA"/>
</dbReference>
<feature type="region of interest" description="Disordered" evidence="1">
    <location>
        <begin position="190"/>
        <end position="233"/>
    </location>
</feature>
<keyword evidence="2" id="KW-0472">Membrane</keyword>
<keyword evidence="2" id="KW-0812">Transmembrane</keyword>
<dbReference type="PANTHER" id="PTHR38793:SF3">
    <property type="entry name" value="SMODS AND SLOG-ASSOCIATING 2TM EFFECTOR DOMAIN-CONTAINING PROTEIN"/>
    <property type="match status" value="1"/>
</dbReference>
<dbReference type="Proteomes" id="UP000606974">
    <property type="component" value="Unassembled WGS sequence"/>
</dbReference>
<dbReference type="AlphaFoldDB" id="A0A8H7AUV4"/>
<evidence type="ECO:0000313" key="5">
    <source>
        <dbReference type="Proteomes" id="UP000606974"/>
    </source>
</evidence>
<dbReference type="InterPro" id="IPR041622">
    <property type="entry name" value="SLATT_fungi"/>
</dbReference>
<gene>
    <name evidence="4" type="ORF">GJ744_006578</name>
</gene>
<organism evidence="4 5">
    <name type="scientific">Endocarpon pusillum</name>
    <dbReference type="NCBI Taxonomy" id="364733"/>
    <lineage>
        <taxon>Eukaryota</taxon>
        <taxon>Fungi</taxon>
        <taxon>Dikarya</taxon>
        <taxon>Ascomycota</taxon>
        <taxon>Pezizomycotina</taxon>
        <taxon>Eurotiomycetes</taxon>
        <taxon>Chaetothyriomycetidae</taxon>
        <taxon>Verrucariales</taxon>
        <taxon>Verrucariaceae</taxon>
        <taxon>Endocarpon</taxon>
    </lineage>
</organism>
<dbReference type="Pfam" id="PF18142">
    <property type="entry name" value="SLATT_fungal"/>
    <property type="match status" value="1"/>
</dbReference>
<name>A0A8H7AUV4_9EURO</name>
<dbReference type="OrthoDB" id="4472872at2759"/>
<comment type="caution">
    <text evidence="4">The sequence shown here is derived from an EMBL/GenBank/DDBJ whole genome shotgun (WGS) entry which is preliminary data.</text>
</comment>
<proteinExistence type="predicted"/>
<accession>A0A8H7AUV4</accession>
<keyword evidence="5" id="KW-1185">Reference proteome</keyword>
<feature type="transmembrane region" description="Helical" evidence="2">
    <location>
        <begin position="63"/>
        <end position="89"/>
    </location>
</feature>
<keyword evidence="2" id="KW-1133">Transmembrane helix</keyword>
<feature type="transmembrane region" description="Helical" evidence="2">
    <location>
        <begin position="95"/>
        <end position="114"/>
    </location>
</feature>
<evidence type="ECO:0000313" key="4">
    <source>
        <dbReference type="EMBL" id="KAF7513964.1"/>
    </source>
</evidence>
<evidence type="ECO:0000256" key="1">
    <source>
        <dbReference type="SAM" id="MobiDB-lite"/>
    </source>
</evidence>
<evidence type="ECO:0000259" key="3">
    <source>
        <dbReference type="Pfam" id="PF18142"/>
    </source>
</evidence>
<sequence>MAEKQPEINEPQSSNYEHFCRRIGIWPMSTHLSTSNGSIDRPAKNRGTYEQLVSSQRKCRIEYYTTASLINFALFAQIIIAAAVTAVSASSGPGVAITVLGTLNTILAGSLTWIKGQGLPDRLLTYANELRRVREHIEDLERQYEENPNFRLDVDQEAKKIYTMYDTARKNAELAYLGTFKNIKEDGLKGNWATEKKSPPVPDGNGPGLQAEAEDLQPHGSIDPSRVARAMSK</sequence>
<feature type="domain" description="SMODS and SLOG-associating 2TM effector" evidence="3">
    <location>
        <begin position="53"/>
        <end position="171"/>
    </location>
</feature>
<protein>
    <recommendedName>
        <fullName evidence="3">SMODS and SLOG-associating 2TM effector domain-containing protein</fullName>
    </recommendedName>
</protein>
<reference evidence="4" key="1">
    <citation type="submission" date="2020-02" db="EMBL/GenBank/DDBJ databases">
        <authorList>
            <person name="Palmer J.M."/>
        </authorList>
    </citation>
    <scope>NUCLEOTIDE SEQUENCE</scope>
    <source>
        <strain evidence="4">EPUS1.4</strain>
        <tissue evidence="4">Thallus</tissue>
    </source>
</reference>
<evidence type="ECO:0000256" key="2">
    <source>
        <dbReference type="SAM" id="Phobius"/>
    </source>
</evidence>
<dbReference type="PANTHER" id="PTHR38793">
    <property type="entry name" value="SLATT_FUNGAL DOMAIN-CONTAINING PROTEIN-RELATED"/>
    <property type="match status" value="1"/>
</dbReference>